<protein>
    <recommendedName>
        <fullName evidence="3">Proline-rich protein</fullName>
    </recommendedName>
</protein>
<dbReference type="AlphaFoldDB" id="A0A7V8FEB8"/>
<proteinExistence type="predicted"/>
<name>A0A7V8FEB8_STEMA</name>
<comment type="caution">
    <text evidence="1">The sequence shown here is derived from an EMBL/GenBank/DDBJ whole genome shotgun (WGS) entry which is preliminary data.</text>
</comment>
<reference evidence="2" key="1">
    <citation type="journal article" date="2020" name="MBio">
        <title>Horizontal gene transfer to a defensive symbiont with a reduced genome amongst a multipartite beetle microbiome.</title>
        <authorList>
            <person name="Waterworth S.C."/>
            <person name="Florez L.V."/>
            <person name="Rees E.R."/>
            <person name="Hertweck C."/>
            <person name="Kaltenpoth M."/>
            <person name="Kwan J.C."/>
        </authorList>
    </citation>
    <scope>NUCLEOTIDE SEQUENCE [LARGE SCALE GENOMIC DNA]</scope>
</reference>
<dbReference type="EMBL" id="WNDS01000004">
    <property type="protein sequence ID" value="KAF1013832.1"/>
    <property type="molecule type" value="Genomic_DNA"/>
</dbReference>
<gene>
    <name evidence="1" type="ORF">GAK31_02849</name>
</gene>
<sequence length="173" mass="18458">MALLHAKTAAGRQEIEDRARRLPAALRSILLMVDGQRDDDALRGLLPGLRAPADSLEQLVAMGLIEVIGGSLAPAPVAAYTAGRENDPALYQQLYDAMSEAVRRHLGLKGYSLQLKIERCTDAPGLEKLRPDMVAAIGKVRSPALAQRWLQETRALLSNATPAAEVVGDTAGG</sequence>
<accession>A0A7V8FEB8</accession>
<evidence type="ECO:0000313" key="2">
    <source>
        <dbReference type="Proteomes" id="UP000487117"/>
    </source>
</evidence>
<evidence type="ECO:0008006" key="3">
    <source>
        <dbReference type="Google" id="ProtNLM"/>
    </source>
</evidence>
<organism evidence="1 2">
    <name type="scientific">Stenotrophomonas maltophilia</name>
    <name type="common">Pseudomonas maltophilia</name>
    <name type="synonym">Xanthomonas maltophilia</name>
    <dbReference type="NCBI Taxonomy" id="40324"/>
    <lineage>
        <taxon>Bacteria</taxon>
        <taxon>Pseudomonadati</taxon>
        <taxon>Pseudomonadota</taxon>
        <taxon>Gammaproteobacteria</taxon>
        <taxon>Lysobacterales</taxon>
        <taxon>Lysobacteraceae</taxon>
        <taxon>Stenotrophomonas</taxon>
        <taxon>Stenotrophomonas maltophilia group</taxon>
    </lineage>
</organism>
<evidence type="ECO:0000313" key="1">
    <source>
        <dbReference type="EMBL" id="KAF1013832.1"/>
    </source>
</evidence>
<dbReference type="Proteomes" id="UP000487117">
    <property type="component" value="Unassembled WGS sequence"/>
</dbReference>